<comment type="similarity">
    <text evidence="8">Belongs to the G-protein coupled receptor 1 family.</text>
</comment>
<feature type="transmembrane region" description="Helical" evidence="10">
    <location>
        <begin position="57"/>
        <end position="75"/>
    </location>
</feature>
<dbReference type="PRINTS" id="PR00237">
    <property type="entry name" value="GPCRRHODOPSN"/>
</dbReference>
<dbReference type="InterPro" id="IPR000276">
    <property type="entry name" value="GPCR_Rhodpsn"/>
</dbReference>
<reference evidence="12 13" key="1">
    <citation type="journal article" date="2018" name="Sci. Rep.">
        <title>Comparative analysis of the Pocillopora damicornis genome highlights role of immune system in coral evolution.</title>
        <authorList>
            <person name="Cunning R."/>
            <person name="Bay R.A."/>
            <person name="Gillette P."/>
            <person name="Baker A.C."/>
            <person name="Traylor-Knowles N."/>
        </authorList>
    </citation>
    <scope>NUCLEOTIDE SEQUENCE [LARGE SCALE GENOMIC DNA]</scope>
    <source>
        <strain evidence="12">RSMAS</strain>
        <tissue evidence="12">Whole animal</tissue>
    </source>
</reference>
<sequence length="361" mass="41070">MNNTTGVVENSPNDSETLRTVKMTLYATIFIIGISGNTLVCLVVCRQQKLRTSTNFYIMNLAVADLAVTIVCIPFDVAVQENDYVWPFGKFLCHVIYPIMTMCTFASVGTLTAIAYNRYTAISRPMRMQRGRKWAKYVIPLSIISLAYVKIARQLQINRSHLTPAHRVQERDVSKVVRMMVVVVLIFAVCMLPNHILWLLTDFHKDFPEAGRQVYVWGEILIYANSCTNPIVYSICIEEFRVAFKAFITKCCRVTDEDLTPVRNILERISMREKSVSQADRMLARQLSRRLRGSFQRTQSFESRGSLPRIFRTRTTHSNILSGDLPELLDTMLPTLSPNTDTGRNTPNQEANRNALAVTAV</sequence>
<feature type="domain" description="G-protein coupled receptors family 1 profile" evidence="11">
    <location>
        <begin position="36"/>
        <end position="130"/>
    </location>
</feature>
<dbReference type="SUPFAM" id="SSF81321">
    <property type="entry name" value="Family A G protein-coupled receptor-like"/>
    <property type="match status" value="1"/>
</dbReference>
<keyword evidence="3 10" id="KW-1133">Transmembrane helix</keyword>
<feature type="transmembrane region" description="Helical" evidence="10">
    <location>
        <begin position="23"/>
        <end position="45"/>
    </location>
</feature>
<keyword evidence="2 8" id="KW-0812">Transmembrane</keyword>
<feature type="domain" description="G-protein coupled receptors family 1 profile" evidence="11">
    <location>
        <begin position="137"/>
        <end position="233"/>
    </location>
</feature>
<organism evidence="12 13">
    <name type="scientific">Pocillopora damicornis</name>
    <name type="common">Cauliflower coral</name>
    <name type="synonym">Millepora damicornis</name>
    <dbReference type="NCBI Taxonomy" id="46731"/>
    <lineage>
        <taxon>Eukaryota</taxon>
        <taxon>Metazoa</taxon>
        <taxon>Cnidaria</taxon>
        <taxon>Anthozoa</taxon>
        <taxon>Hexacorallia</taxon>
        <taxon>Scleractinia</taxon>
        <taxon>Astrocoeniina</taxon>
        <taxon>Pocilloporidae</taxon>
        <taxon>Pocillopora</taxon>
    </lineage>
</organism>
<dbReference type="Pfam" id="PF00001">
    <property type="entry name" value="7tm_1"/>
    <property type="match status" value="2"/>
</dbReference>
<dbReference type="STRING" id="46731.A0A3M6TYR4"/>
<feature type="region of interest" description="Disordered" evidence="9">
    <location>
        <begin position="337"/>
        <end position="361"/>
    </location>
</feature>
<keyword evidence="4 8" id="KW-0297">G-protein coupled receptor</keyword>
<dbReference type="Gene3D" id="1.20.1070.10">
    <property type="entry name" value="Rhodopsin 7-helix transmembrane proteins"/>
    <property type="match status" value="2"/>
</dbReference>
<evidence type="ECO:0000259" key="11">
    <source>
        <dbReference type="PROSITE" id="PS50262"/>
    </source>
</evidence>
<dbReference type="OrthoDB" id="10036964at2759"/>
<feature type="compositionally biased region" description="Polar residues" evidence="9">
    <location>
        <begin position="337"/>
        <end position="352"/>
    </location>
</feature>
<keyword evidence="7 8" id="KW-0807">Transducer</keyword>
<comment type="subcellular location">
    <subcellularLocation>
        <location evidence="1">Membrane</location>
        <topology evidence="1">Multi-pass membrane protein</topology>
    </subcellularLocation>
</comment>
<comment type="caution">
    <text evidence="12">The sequence shown here is derived from an EMBL/GenBank/DDBJ whole genome shotgun (WGS) entry which is preliminary data.</text>
</comment>
<dbReference type="PROSITE" id="PS00237">
    <property type="entry name" value="G_PROTEIN_RECEP_F1_1"/>
    <property type="match status" value="1"/>
</dbReference>
<evidence type="ECO:0000313" key="13">
    <source>
        <dbReference type="Proteomes" id="UP000275408"/>
    </source>
</evidence>
<dbReference type="CDD" id="cd00637">
    <property type="entry name" value="7tm_classA_rhodopsin-like"/>
    <property type="match status" value="1"/>
</dbReference>
<evidence type="ECO:0000256" key="7">
    <source>
        <dbReference type="ARBA" id="ARBA00023224"/>
    </source>
</evidence>
<evidence type="ECO:0000256" key="4">
    <source>
        <dbReference type="ARBA" id="ARBA00023040"/>
    </source>
</evidence>
<accession>A0A3M6TYR4</accession>
<proteinExistence type="inferred from homology"/>
<dbReference type="GO" id="GO:0004930">
    <property type="term" value="F:G protein-coupled receptor activity"/>
    <property type="evidence" value="ECO:0007669"/>
    <property type="project" value="UniProtKB-KW"/>
</dbReference>
<feature type="transmembrane region" description="Helical" evidence="10">
    <location>
        <begin position="176"/>
        <end position="200"/>
    </location>
</feature>
<dbReference type="InterPro" id="IPR017452">
    <property type="entry name" value="GPCR_Rhodpsn_7TM"/>
</dbReference>
<evidence type="ECO:0000256" key="1">
    <source>
        <dbReference type="ARBA" id="ARBA00004141"/>
    </source>
</evidence>
<dbReference type="AlphaFoldDB" id="A0A3M6TYR4"/>
<dbReference type="SMART" id="SM01381">
    <property type="entry name" value="7TM_GPCR_Srsx"/>
    <property type="match status" value="1"/>
</dbReference>
<dbReference type="PROSITE" id="PS50262">
    <property type="entry name" value="G_PROTEIN_RECEP_F1_2"/>
    <property type="match status" value="2"/>
</dbReference>
<keyword evidence="13" id="KW-1185">Reference proteome</keyword>
<evidence type="ECO:0000256" key="3">
    <source>
        <dbReference type="ARBA" id="ARBA00022989"/>
    </source>
</evidence>
<protein>
    <recommendedName>
        <fullName evidence="11">G-protein coupled receptors family 1 profile domain-containing protein</fullName>
    </recommendedName>
</protein>
<evidence type="ECO:0000256" key="10">
    <source>
        <dbReference type="SAM" id="Phobius"/>
    </source>
</evidence>
<gene>
    <name evidence="12" type="ORF">pdam_00000692</name>
</gene>
<evidence type="ECO:0000256" key="6">
    <source>
        <dbReference type="ARBA" id="ARBA00023170"/>
    </source>
</evidence>
<dbReference type="EMBL" id="RCHS01002704">
    <property type="protein sequence ID" value="RMX46408.1"/>
    <property type="molecule type" value="Genomic_DNA"/>
</dbReference>
<evidence type="ECO:0000256" key="5">
    <source>
        <dbReference type="ARBA" id="ARBA00023136"/>
    </source>
</evidence>
<dbReference type="Proteomes" id="UP000275408">
    <property type="component" value="Unassembled WGS sequence"/>
</dbReference>
<dbReference type="PANTHER" id="PTHR45695:SF9">
    <property type="entry name" value="LEUCOKININ RECEPTOR"/>
    <property type="match status" value="1"/>
</dbReference>
<keyword evidence="5 10" id="KW-0472">Membrane</keyword>
<dbReference type="GO" id="GO:0005886">
    <property type="term" value="C:plasma membrane"/>
    <property type="evidence" value="ECO:0007669"/>
    <property type="project" value="TreeGrafter"/>
</dbReference>
<keyword evidence="6 8" id="KW-0675">Receptor</keyword>
<evidence type="ECO:0000256" key="2">
    <source>
        <dbReference type="ARBA" id="ARBA00022692"/>
    </source>
</evidence>
<dbReference type="PANTHER" id="PTHR45695">
    <property type="entry name" value="LEUCOKININ RECEPTOR-RELATED"/>
    <property type="match status" value="1"/>
</dbReference>
<evidence type="ECO:0000313" key="12">
    <source>
        <dbReference type="EMBL" id="RMX46408.1"/>
    </source>
</evidence>
<evidence type="ECO:0000256" key="8">
    <source>
        <dbReference type="RuleBase" id="RU000688"/>
    </source>
</evidence>
<feature type="transmembrane region" description="Helical" evidence="10">
    <location>
        <begin position="95"/>
        <end position="116"/>
    </location>
</feature>
<feature type="transmembrane region" description="Helical" evidence="10">
    <location>
        <begin position="137"/>
        <end position="156"/>
    </location>
</feature>
<name>A0A3M6TYR4_POCDA</name>
<evidence type="ECO:0000256" key="9">
    <source>
        <dbReference type="SAM" id="MobiDB-lite"/>
    </source>
</evidence>